<accession>A0A3M0KG29</accession>
<organism evidence="2 3">
    <name type="scientific">Hirundo rustica rustica</name>
    <dbReference type="NCBI Taxonomy" id="333673"/>
    <lineage>
        <taxon>Eukaryota</taxon>
        <taxon>Metazoa</taxon>
        <taxon>Chordata</taxon>
        <taxon>Craniata</taxon>
        <taxon>Vertebrata</taxon>
        <taxon>Euteleostomi</taxon>
        <taxon>Archelosauria</taxon>
        <taxon>Archosauria</taxon>
        <taxon>Dinosauria</taxon>
        <taxon>Saurischia</taxon>
        <taxon>Theropoda</taxon>
        <taxon>Coelurosauria</taxon>
        <taxon>Aves</taxon>
        <taxon>Neognathae</taxon>
        <taxon>Neoaves</taxon>
        <taxon>Telluraves</taxon>
        <taxon>Australaves</taxon>
        <taxon>Passeriformes</taxon>
        <taxon>Sylvioidea</taxon>
        <taxon>Hirundinidae</taxon>
        <taxon>Hirundo</taxon>
    </lineage>
</organism>
<protein>
    <submittedName>
        <fullName evidence="2">Uncharacterized protein</fullName>
    </submittedName>
</protein>
<evidence type="ECO:0000256" key="1">
    <source>
        <dbReference type="SAM" id="MobiDB-lite"/>
    </source>
</evidence>
<feature type="region of interest" description="Disordered" evidence="1">
    <location>
        <begin position="1"/>
        <end position="44"/>
    </location>
</feature>
<reference evidence="2 3" key="1">
    <citation type="submission" date="2018-07" db="EMBL/GenBank/DDBJ databases">
        <title>A high quality draft genome assembly of the barn swallow (H. rustica rustica).</title>
        <authorList>
            <person name="Formenti G."/>
            <person name="Chiara M."/>
            <person name="Poveda L."/>
            <person name="Francoijs K.-J."/>
            <person name="Bonisoli-Alquati A."/>
            <person name="Canova L."/>
            <person name="Gianfranceschi L."/>
            <person name="Horner D.S."/>
            <person name="Saino N."/>
        </authorList>
    </citation>
    <scope>NUCLEOTIDE SEQUENCE [LARGE SCALE GENOMIC DNA]</scope>
    <source>
        <strain evidence="2">Chelidonia</strain>
        <tissue evidence="2">Blood</tissue>
    </source>
</reference>
<sequence>MESGQASGQLAHKRGEQQAQLDVTLSLAKGKKKDPPTGNSRGFIGYFPKSQLTISMVKTDANIPAL</sequence>
<dbReference type="AlphaFoldDB" id="A0A3M0KG29"/>
<gene>
    <name evidence="2" type="ORF">DUI87_11221</name>
</gene>
<dbReference type="EMBL" id="QRBI01000107">
    <property type="protein sequence ID" value="RMC12086.1"/>
    <property type="molecule type" value="Genomic_DNA"/>
</dbReference>
<evidence type="ECO:0000313" key="3">
    <source>
        <dbReference type="Proteomes" id="UP000269221"/>
    </source>
</evidence>
<proteinExistence type="predicted"/>
<keyword evidence="3" id="KW-1185">Reference proteome</keyword>
<dbReference type="Proteomes" id="UP000269221">
    <property type="component" value="Unassembled WGS sequence"/>
</dbReference>
<name>A0A3M0KG29_HIRRU</name>
<evidence type="ECO:0000313" key="2">
    <source>
        <dbReference type="EMBL" id="RMC12086.1"/>
    </source>
</evidence>
<comment type="caution">
    <text evidence="2">The sequence shown here is derived from an EMBL/GenBank/DDBJ whole genome shotgun (WGS) entry which is preliminary data.</text>
</comment>